<feature type="chain" id="PRO_5038623413" evidence="9">
    <location>
        <begin position="29"/>
        <end position="492"/>
    </location>
</feature>
<dbReference type="Gene3D" id="2.30.30.40">
    <property type="entry name" value="SH3 Domains"/>
    <property type="match status" value="3"/>
</dbReference>
<feature type="disulfide bond" evidence="8">
    <location>
        <begin position="332"/>
        <end position="347"/>
    </location>
</feature>
<dbReference type="PANTHER" id="PTHR24270">
    <property type="entry name" value="LOW-DENSITY LIPOPROTEIN RECEPTOR-RELATED"/>
    <property type="match status" value="1"/>
</dbReference>
<dbReference type="InterPro" id="IPR050685">
    <property type="entry name" value="LDLR"/>
</dbReference>
<dbReference type="KEGG" id="foc:127749018"/>
<evidence type="ECO:0000256" key="7">
    <source>
        <dbReference type="ARBA" id="ARBA00023157"/>
    </source>
</evidence>
<evidence type="ECO:0000256" key="8">
    <source>
        <dbReference type="PROSITE-ProRule" id="PRU00124"/>
    </source>
</evidence>
<evidence type="ECO:0000256" key="5">
    <source>
        <dbReference type="ARBA" id="ARBA00022989"/>
    </source>
</evidence>
<dbReference type="PROSITE" id="PS51416">
    <property type="entry name" value="MIB_HERC2"/>
    <property type="match status" value="3"/>
</dbReference>
<dbReference type="AlphaFoldDB" id="A0A9C6WWW8"/>
<dbReference type="InterPro" id="IPR010606">
    <property type="entry name" value="Mib_Herc2"/>
</dbReference>
<evidence type="ECO:0000256" key="9">
    <source>
        <dbReference type="SAM" id="SignalP"/>
    </source>
</evidence>
<dbReference type="SUPFAM" id="SSF57424">
    <property type="entry name" value="LDL receptor-like module"/>
    <property type="match status" value="3"/>
</dbReference>
<evidence type="ECO:0000256" key="3">
    <source>
        <dbReference type="ARBA" id="ARBA00022692"/>
    </source>
</evidence>
<feature type="disulfide bond" evidence="8">
    <location>
        <begin position="196"/>
        <end position="214"/>
    </location>
</feature>
<gene>
    <name evidence="12" type="primary">LOC127749018</name>
</gene>
<reference evidence="12" key="2">
    <citation type="submission" date="2025-08" db="UniProtKB">
        <authorList>
            <consortium name="RefSeq"/>
        </authorList>
    </citation>
    <scope>IDENTIFICATION</scope>
    <source>
        <tissue evidence="12">Whole organism</tissue>
    </source>
</reference>
<feature type="disulfide bond" evidence="8">
    <location>
        <begin position="208"/>
        <end position="223"/>
    </location>
</feature>
<keyword evidence="3" id="KW-0812">Transmembrane</keyword>
<dbReference type="SUPFAM" id="SSF159034">
    <property type="entry name" value="Mib/herc2 domain-like"/>
    <property type="match status" value="3"/>
</dbReference>
<accession>A0A9C6WWW8</accession>
<comment type="caution">
    <text evidence="8">Lacks conserved residue(s) required for the propagation of feature annotation.</text>
</comment>
<feature type="disulfide bond" evidence="8">
    <location>
        <begin position="443"/>
        <end position="461"/>
    </location>
</feature>
<dbReference type="Pfam" id="PF06701">
    <property type="entry name" value="MIB_HERC2"/>
    <property type="match status" value="3"/>
</dbReference>
<protein>
    <submittedName>
        <fullName evidence="12">Low-density lipoprotein receptor 1-like</fullName>
    </submittedName>
</protein>
<feature type="signal peptide" evidence="9">
    <location>
        <begin position="1"/>
        <end position="28"/>
    </location>
</feature>
<name>A0A9C6WWW8_FRAOC</name>
<dbReference type="GO" id="GO:0012505">
    <property type="term" value="C:endomembrane system"/>
    <property type="evidence" value="ECO:0007669"/>
    <property type="project" value="UniProtKB-SubCell"/>
</dbReference>
<organism evidence="11 12">
    <name type="scientific">Frankliniella occidentalis</name>
    <name type="common">Western flower thrips</name>
    <name type="synonym">Euthrips occidentalis</name>
    <dbReference type="NCBI Taxonomy" id="133901"/>
    <lineage>
        <taxon>Eukaryota</taxon>
        <taxon>Metazoa</taxon>
        <taxon>Ecdysozoa</taxon>
        <taxon>Arthropoda</taxon>
        <taxon>Hexapoda</taxon>
        <taxon>Insecta</taxon>
        <taxon>Pterygota</taxon>
        <taxon>Neoptera</taxon>
        <taxon>Paraneoptera</taxon>
        <taxon>Thysanoptera</taxon>
        <taxon>Terebrantia</taxon>
        <taxon>Thripoidea</taxon>
        <taxon>Thripidae</taxon>
        <taxon>Frankliniella</taxon>
    </lineage>
</organism>
<evidence type="ECO:0000256" key="2">
    <source>
        <dbReference type="ARBA" id="ARBA00004308"/>
    </source>
</evidence>
<dbReference type="GO" id="GO:0016567">
    <property type="term" value="P:protein ubiquitination"/>
    <property type="evidence" value="ECO:0007669"/>
    <property type="project" value="InterPro"/>
</dbReference>
<dbReference type="Gene3D" id="4.10.400.10">
    <property type="entry name" value="Low-density Lipoprotein Receptor"/>
    <property type="match status" value="3"/>
</dbReference>
<dbReference type="InterPro" id="IPR002172">
    <property type="entry name" value="LDrepeatLR_classA_rpt"/>
</dbReference>
<keyword evidence="5" id="KW-1133">Transmembrane helix</keyword>
<feature type="disulfide bond" evidence="8">
    <location>
        <begin position="455"/>
        <end position="470"/>
    </location>
</feature>
<dbReference type="InterPro" id="IPR037252">
    <property type="entry name" value="Mib_Herc2_sf"/>
</dbReference>
<feature type="disulfide bond" evidence="8">
    <location>
        <begin position="320"/>
        <end position="338"/>
    </location>
</feature>
<dbReference type="GO" id="GO:0046872">
    <property type="term" value="F:metal ion binding"/>
    <property type="evidence" value="ECO:0007669"/>
    <property type="project" value="InterPro"/>
</dbReference>
<feature type="non-terminal residue" evidence="12">
    <location>
        <position position="492"/>
    </location>
</feature>
<dbReference type="RefSeq" id="XP_052121385.1">
    <property type="nucleotide sequence ID" value="XM_052265425.1"/>
</dbReference>
<dbReference type="InterPro" id="IPR036055">
    <property type="entry name" value="LDL_receptor-like_sf"/>
</dbReference>
<evidence type="ECO:0000313" key="12">
    <source>
        <dbReference type="RefSeq" id="XP_052121385.1"/>
    </source>
</evidence>
<evidence type="ECO:0000313" key="11">
    <source>
        <dbReference type="Proteomes" id="UP000504606"/>
    </source>
</evidence>
<reference evidence="12" key="1">
    <citation type="journal article" date="2018" name="Proc. Natl. Acad. Sci. U.S.A.">
        <title>Phylogenomics and the evolution of hemipteroid insects.</title>
        <authorList>
            <person name="Johnson K.P."/>
            <person name="Dietrich C.H."/>
            <person name="Friedrich F."/>
            <person name="Beutel R.G."/>
            <person name="Wipfler B."/>
            <person name="Peters R.S."/>
            <person name="Allen J.M."/>
            <person name="Petersen M."/>
            <person name="Donath A."/>
            <person name="Walden K.K."/>
            <person name="Kozlov A.M."/>
            <person name="Podsiadlowski L."/>
            <person name="Mayer C."/>
            <person name="Meusemann K."/>
            <person name="Vasilikopoulos A."/>
            <person name="Waterhouse R.M."/>
            <person name="Cameron S.L."/>
            <person name="Weirauch C."/>
            <person name="Swanson D.R."/>
            <person name="Percy D.M."/>
            <person name="Hardy N.B."/>
            <person name="Terry I."/>
            <person name="Liu S."/>
            <person name="Zhou X."/>
            <person name="Misof B."/>
            <person name="Robertson H.M."/>
            <person name="Yoshizawa K."/>
        </authorList>
    </citation>
    <scope>NUCLEOTIDE SEQUENCE</scope>
    <source>
        <tissue evidence="12">Whole organism</tissue>
    </source>
</reference>
<dbReference type="InterPro" id="IPR023415">
    <property type="entry name" value="LDLR_class-A_CS"/>
</dbReference>
<keyword evidence="6" id="KW-0472">Membrane</keyword>
<feature type="domain" description="MIB/HERC2" evidence="10">
    <location>
        <begin position="354"/>
        <end position="429"/>
    </location>
</feature>
<evidence type="ECO:0000256" key="4">
    <source>
        <dbReference type="ARBA" id="ARBA00022737"/>
    </source>
</evidence>
<evidence type="ECO:0000259" key="10">
    <source>
        <dbReference type="PROSITE" id="PS51416"/>
    </source>
</evidence>
<dbReference type="GeneID" id="127749018"/>
<feature type="domain" description="MIB/HERC2" evidence="10">
    <location>
        <begin position="111"/>
        <end position="183"/>
    </location>
</feature>
<dbReference type="GO" id="GO:0016192">
    <property type="term" value="P:vesicle-mediated transport"/>
    <property type="evidence" value="ECO:0007669"/>
    <property type="project" value="UniProtKB-ARBA"/>
</dbReference>
<feature type="domain" description="MIB/HERC2" evidence="10">
    <location>
        <begin position="230"/>
        <end position="306"/>
    </location>
</feature>
<keyword evidence="7 8" id="KW-1015">Disulfide bond</keyword>
<dbReference type="GO" id="GO:0005886">
    <property type="term" value="C:plasma membrane"/>
    <property type="evidence" value="ECO:0007669"/>
    <property type="project" value="TreeGrafter"/>
</dbReference>
<keyword evidence="11" id="KW-1185">Reference proteome</keyword>
<dbReference type="Proteomes" id="UP000504606">
    <property type="component" value="Unplaced"/>
</dbReference>
<dbReference type="PRINTS" id="PR00261">
    <property type="entry name" value="LDLRECEPTOR"/>
</dbReference>
<dbReference type="OrthoDB" id="239701at2759"/>
<dbReference type="Pfam" id="PF00057">
    <property type="entry name" value="Ldl_recept_a"/>
    <property type="match status" value="3"/>
</dbReference>
<evidence type="ECO:0000256" key="6">
    <source>
        <dbReference type="ARBA" id="ARBA00023136"/>
    </source>
</evidence>
<evidence type="ECO:0000256" key="1">
    <source>
        <dbReference type="ARBA" id="ARBA00004167"/>
    </source>
</evidence>
<sequence>MDGPALLRLALLRLLFLAALLNLSVVFCRAPGQLALENSDWSGALHASEGLFRKPVEDSNDAIVFEDSGAPLPNAQGDKLSQRLPLSDSKPKFTAVGSRLKNDTEDVSKLTSEQMAERLVFGSRVVRGADWRWGDQDGGGEGVIISNGVFVDGWVLVRWDANGHQVNYRMGKGAFDLKLVSATPKELTVTCYHFQCANGRCARKEDVCDRHDDCKDRSDEENCNDPDKISGAQTVHLLKFGSRVVRGPDWKWGEQDGKPPGQGTVVSNGVLRDSVAVVRWDQGKHENQYRMSQSKGLYDLKLAAIRPQENVSLACLHFKCGSGDCTRNHHVCDGAKDCKDQSDEENCDTPFKLSGRQTAQLVKFGSRVVRGPDWQWGFQDGTPPGEGVVVSKGVLADGYALVQWENSTGSENSYRLTSTAQDLRLLSLKPRNVTDLKCRYFKCSGGECVRRTDICDKHRDCNDGSDEVDCDSPGNWTGQQAAALLKFGSPVV</sequence>
<keyword evidence="9" id="KW-0732">Signal</keyword>
<dbReference type="SMART" id="SM00192">
    <property type="entry name" value="LDLa"/>
    <property type="match status" value="3"/>
</dbReference>
<dbReference type="PROSITE" id="PS01209">
    <property type="entry name" value="LDLRA_1"/>
    <property type="match status" value="1"/>
</dbReference>
<comment type="subcellular location">
    <subcellularLocation>
        <location evidence="2">Endomembrane system</location>
    </subcellularLocation>
    <subcellularLocation>
        <location evidence="1">Membrane</location>
        <topology evidence="1">Single-pass membrane protein</topology>
    </subcellularLocation>
</comment>
<proteinExistence type="predicted"/>
<dbReference type="GO" id="GO:0004842">
    <property type="term" value="F:ubiquitin-protein transferase activity"/>
    <property type="evidence" value="ECO:0007669"/>
    <property type="project" value="InterPro"/>
</dbReference>
<dbReference type="PROSITE" id="PS50068">
    <property type="entry name" value="LDLRA_2"/>
    <property type="match status" value="3"/>
</dbReference>
<keyword evidence="4" id="KW-0677">Repeat</keyword>
<dbReference type="CDD" id="cd00112">
    <property type="entry name" value="LDLa"/>
    <property type="match status" value="3"/>
</dbReference>